<evidence type="ECO:0000256" key="6">
    <source>
        <dbReference type="SAM" id="MobiDB-lite"/>
    </source>
</evidence>
<name>A0A7U2F916_PHANO</name>
<dbReference type="InterPro" id="IPR027417">
    <property type="entry name" value="P-loop_NTPase"/>
</dbReference>
<feature type="domain" description="C2H2-type" evidence="7">
    <location>
        <begin position="930"/>
        <end position="957"/>
    </location>
</feature>
<feature type="domain" description="C2H2-type" evidence="7">
    <location>
        <begin position="958"/>
        <end position="984"/>
    </location>
</feature>
<dbReference type="Pfam" id="PF22939">
    <property type="entry name" value="WHD_GPIID"/>
    <property type="match status" value="1"/>
</dbReference>
<dbReference type="InterPro" id="IPR036236">
    <property type="entry name" value="Znf_C2H2_sf"/>
</dbReference>
<evidence type="ECO:0000256" key="1">
    <source>
        <dbReference type="ARBA" id="ARBA00022723"/>
    </source>
</evidence>
<evidence type="ECO:0000313" key="8">
    <source>
        <dbReference type="EMBL" id="QRD00961.1"/>
    </source>
</evidence>
<dbReference type="Gene3D" id="3.30.160.60">
    <property type="entry name" value="Classic Zinc Finger"/>
    <property type="match status" value="3"/>
</dbReference>
<dbReference type="Pfam" id="PF24809">
    <property type="entry name" value="DUF7708"/>
    <property type="match status" value="1"/>
</dbReference>
<protein>
    <recommendedName>
        <fullName evidence="7">C2H2-type domain-containing protein</fullName>
    </recommendedName>
</protein>
<proteinExistence type="predicted"/>
<accession>A0A7U2F916</accession>
<dbReference type="VEuPathDB" id="FungiDB:JI435_164590"/>
<evidence type="ECO:0000259" key="7">
    <source>
        <dbReference type="PROSITE" id="PS50157"/>
    </source>
</evidence>
<sequence>MANTPPATQQNSRTSTTLSQQPTLVTSTPPGQQPQSNKVPSAAFRSALDEFQKRLTKDELVGFQTTTYSQFCDELHVLQEKQIKRREVMNLSRIAGFLEGMHQLGKTIEVFVNASNMVAFIWGPIKFLLLTGSEYVDSFETLLDAYELIGEQLPLLLERESLVRRNIHMEKALESIYMDILKFHRQALRFFQGNRLKTMIKSMWKSFDTEFQGILASLHRHKDLVEQLTSVSHYSDSAAHYRQYQTDMEDLRDRLHKQIKEEKEKDMVTVVTWLSVGKQAEDDHTEYQKIRSNFSTTATWIFKHEYIKDWINSTVPETSLLWMHGIPGAGKTILASAIIDNCRQKQEFMTAFVYCHDGDSNSNSAVAILKGLANMLLDHGQDKDLLLSLFHTKRFSGGDPTLRSIKTIKSLLEQCCAIVPKLFFVVDGLDECDPNERREVLSVLTKLVNDLEPGSLRVLIVSQHFPDIQRGVEGSGSAQLAPRIIRITEKEVDSDIVTYIRALVEDIATRNSSAGEPFNENIKEYLRNLTLVNAKGMFLYAKLVLTNLLALPTRMEVINAIQHESFPQGLKEAYERIIKRIKVHSEEAEWIMARKLLGWMICAKRHLTWKEIQVALSINIENETIDYEDRHLRTNIQDICGSLVVMSQDRVTLVHSTAKTHIRENTNDIHEPTVECELATMCLQYLTFPCFRIDPDDGPRELRQHMLSGHFAFQDYAIATWFHHVNAFVQKGEQFLRDADEKEKHLNDLWEALEEFTSFHQEDWYGGIVQSCSEACGMFRPYMLYEVLVQIKSHIYTFQQKGFDARHKISIQGLDAALERNRKILEDPPKDMAPAEKVLYTKFYDDKKLFKCTKITCRYFSQGFSDKKARKRHVNIHDRPFQCEVRDCLGQEGFANEKDLRNHKRSFHPDMCDLAESFKSSIAKRTNAGHACGYCGKTFTRKFHREDHEKSHRGERPHVCSECGRAFTRRNDCERHKKLHERGR</sequence>
<dbReference type="AlphaFoldDB" id="A0A7U2F916"/>
<feature type="compositionally biased region" description="Polar residues" evidence="6">
    <location>
        <begin position="1"/>
        <end position="39"/>
    </location>
</feature>
<evidence type="ECO:0000256" key="3">
    <source>
        <dbReference type="ARBA" id="ARBA00022771"/>
    </source>
</evidence>
<keyword evidence="4" id="KW-0862">Zinc</keyword>
<dbReference type="SUPFAM" id="SSF52540">
    <property type="entry name" value="P-loop containing nucleoside triphosphate hydrolases"/>
    <property type="match status" value="1"/>
</dbReference>
<dbReference type="PANTHER" id="PTHR10039:SF14">
    <property type="entry name" value="NACHT DOMAIN-CONTAINING PROTEIN"/>
    <property type="match status" value="1"/>
</dbReference>
<dbReference type="SUPFAM" id="SSF57667">
    <property type="entry name" value="beta-beta-alpha zinc fingers"/>
    <property type="match status" value="1"/>
</dbReference>
<dbReference type="PROSITE" id="PS50157">
    <property type="entry name" value="ZINC_FINGER_C2H2_2"/>
    <property type="match status" value="2"/>
</dbReference>
<dbReference type="Gene3D" id="3.40.50.300">
    <property type="entry name" value="P-loop containing nucleotide triphosphate hydrolases"/>
    <property type="match status" value="1"/>
</dbReference>
<evidence type="ECO:0000256" key="2">
    <source>
        <dbReference type="ARBA" id="ARBA00022737"/>
    </source>
</evidence>
<evidence type="ECO:0000256" key="4">
    <source>
        <dbReference type="ARBA" id="ARBA00022833"/>
    </source>
</evidence>
<dbReference type="Pfam" id="PF24883">
    <property type="entry name" value="NPHP3_N"/>
    <property type="match status" value="1"/>
</dbReference>
<dbReference type="Proteomes" id="UP000663193">
    <property type="component" value="Chromosome 11"/>
</dbReference>
<dbReference type="EMBL" id="CP069033">
    <property type="protein sequence ID" value="QRD00961.1"/>
    <property type="molecule type" value="Genomic_DNA"/>
</dbReference>
<dbReference type="GO" id="GO:0008270">
    <property type="term" value="F:zinc ion binding"/>
    <property type="evidence" value="ECO:0007669"/>
    <property type="project" value="UniProtKB-KW"/>
</dbReference>
<dbReference type="PANTHER" id="PTHR10039">
    <property type="entry name" value="AMELOGENIN"/>
    <property type="match status" value="1"/>
</dbReference>
<dbReference type="PROSITE" id="PS00028">
    <property type="entry name" value="ZINC_FINGER_C2H2_1"/>
    <property type="match status" value="2"/>
</dbReference>
<evidence type="ECO:0000256" key="5">
    <source>
        <dbReference type="PROSITE-ProRule" id="PRU00042"/>
    </source>
</evidence>
<dbReference type="InterPro" id="IPR013087">
    <property type="entry name" value="Znf_C2H2_type"/>
</dbReference>
<organism evidence="8 9">
    <name type="scientific">Phaeosphaeria nodorum (strain SN15 / ATCC MYA-4574 / FGSC 10173)</name>
    <name type="common">Glume blotch fungus</name>
    <name type="synonym">Parastagonospora nodorum</name>
    <dbReference type="NCBI Taxonomy" id="321614"/>
    <lineage>
        <taxon>Eukaryota</taxon>
        <taxon>Fungi</taxon>
        <taxon>Dikarya</taxon>
        <taxon>Ascomycota</taxon>
        <taxon>Pezizomycotina</taxon>
        <taxon>Dothideomycetes</taxon>
        <taxon>Pleosporomycetidae</taxon>
        <taxon>Pleosporales</taxon>
        <taxon>Pleosporineae</taxon>
        <taxon>Phaeosphaeriaceae</taxon>
        <taxon>Parastagonospora</taxon>
    </lineage>
</organism>
<feature type="region of interest" description="Disordered" evidence="6">
    <location>
        <begin position="1"/>
        <end position="40"/>
    </location>
</feature>
<evidence type="ECO:0000313" key="9">
    <source>
        <dbReference type="Proteomes" id="UP000663193"/>
    </source>
</evidence>
<gene>
    <name evidence="8" type="ORF">JI435_164590</name>
</gene>
<keyword evidence="1" id="KW-0479">Metal-binding</keyword>
<dbReference type="OrthoDB" id="21416at2759"/>
<keyword evidence="9" id="KW-1185">Reference proteome</keyword>
<dbReference type="SMART" id="SM00355">
    <property type="entry name" value="ZnF_C2H2"/>
    <property type="match status" value="4"/>
</dbReference>
<dbReference type="InterPro" id="IPR056125">
    <property type="entry name" value="DUF7708"/>
</dbReference>
<reference evidence="9" key="1">
    <citation type="journal article" date="2021" name="BMC Genomics">
        <title>Chromosome-level genome assembly and manually-curated proteome of model necrotroph Parastagonospora nodorum Sn15 reveals a genome-wide trove of candidate effector homologs, and redundancy of virulence-related functions within an accessory chromosome.</title>
        <authorList>
            <person name="Bertazzoni S."/>
            <person name="Jones D.A.B."/>
            <person name="Phan H.T."/>
            <person name="Tan K.-C."/>
            <person name="Hane J.K."/>
        </authorList>
    </citation>
    <scope>NUCLEOTIDE SEQUENCE [LARGE SCALE GENOMIC DNA]</scope>
    <source>
        <strain evidence="9">SN15 / ATCC MYA-4574 / FGSC 10173)</strain>
    </source>
</reference>
<keyword evidence="3 5" id="KW-0863">Zinc-finger</keyword>
<dbReference type="InterPro" id="IPR054471">
    <property type="entry name" value="GPIID_WHD"/>
</dbReference>
<dbReference type="FunFam" id="3.30.160.60:FF:000110">
    <property type="entry name" value="Zinc finger protein-like"/>
    <property type="match status" value="1"/>
</dbReference>
<keyword evidence="2" id="KW-0677">Repeat</keyword>
<dbReference type="InterPro" id="IPR056884">
    <property type="entry name" value="NPHP3-like_N"/>
</dbReference>